<evidence type="ECO:0000256" key="2">
    <source>
        <dbReference type="SAM" id="Coils"/>
    </source>
</evidence>
<dbReference type="Gene3D" id="3.40.50.510">
    <property type="entry name" value="Phosphotransferase system, mannose-type IIA component"/>
    <property type="match status" value="1"/>
</dbReference>
<feature type="coiled-coil region" evidence="2">
    <location>
        <begin position="108"/>
        <end position="135"/>
    </location>
</feature>
<dbReference type="EMBL" id="HE575158">
    <property type="protein sequence ID" value="CCC56939.1"/>
    <property type="molecule type" value="Genomic_DNA"/>
</dbReference>
<evidence type="ECO:0000259" key="3">
    <source>
        <dbReference type="PROSITE" id="PS51096"/>
    </source>
</evidence>
<sequence>MRKIIIASHHKMASGLKDTLEFITGEQRSVVAIDAYLENEVLDDTLKDIFTEKSIDDEYIIFTDLKAGSVNQAFIKYLELPHVLLFTGMNLPIVLSVLLSPVDEYLEKEKIQHYIEEAQQEIVFMNAELTKLEEDDDDE</sequence>
<dbReference type="GO" id="GO:0016020">
    <property type="term" value="C:membrane"/>
    <property type="evidence" value="ECO:0007669"/>
    <property type="project" value="InterPro"/>
</dbReference>
<proteinExistence type="predicted"/>
<name>G0UGP8_9LACO</name>
<dbReference type="InterPro" id="IPR004701">
    <property type="entry name" value="PTS_EIIA_man-typ"/>
</dbReference>
<feature type="domain" description="PTS EIIA type-4" evidence="3">
    <location>
        <begin position="1"/>
        <end position="123"/>
    </location>
</feature>
<dbReference type="Pfam" id="PF03610">
    <property type="entry name" value="EIIA-man"/>
    <property type="match status" value="1"/>
</dbReference>
<dbReference type="PANTHER" id="PTHR33799:SF1">
    <property type="entry name" value="PTS SYSTEM MANNOSE-SPECIFIC EIIAB COMPONENT-RELATED"/>
    <property type="match status" value="1"/>
</dbReference>
<protein>
    <submittedName>
        <fullName evidence="4">Putative PTS system, IIA component</fullName>
    </submittedName>
</protein>
<gene>
    <name evidence="4" type="ORF">WT2_00942</name>
</gene>
<reference evidence="4" key="2">
    <citation type="submission" date="2011-07" db="EMBL/GenBank/DDBJ databases">
        <authorList>
            <person name="Franz C."/>
        </authorList>
    </citation>
    <scope>NUCLEOTIDE SEQUENCE</scope>
    <source>
        <strain evidence="4">Fsh4-2</strain>
    </source>
</reference>
<dbReference type="AlphaFoldDB" id="G0UGP8"/>
<dbReference type="InterPro" id="IPR036662">
    <property type="entry name" value="PTS_EIIA_man-typ_sf"/>
</dbReference>
<dbReference type="PANTHER" id="PTHR33799">
    <property type="entry name" value="PTS PERMEASE-RELATED-RELATED"/>
    <property type="match status" value="1"/>
</dbReference>
<dbReference type="InterPro" id="IPR051471">
    <property type="entry name" value="Bacterial_PTS_sugar_comp"/>
</dbReference>
<evidence type="ECO:0000256" key="1">
    <source>
        <dbReference type="ARBA" id="ARBA00022679"/>
    </source>
</evidence>
<dbReference type="SUPFAM" id="SSF53062">
    <property type="entry name" value="PTS system fructose IIA component-like"/>
    <property type="match status" value="1"/>
</dbReference>
<evidence type="ECO:0000313" key="4">
    <source>
        <dbReference type="EMBL" id="CCC56939.1"/>
    </source>
</evidence>
<dbReference type="GO" id="GO:0009401">
    <property type="term" value="P:phosphoenolpyruvate-dependent sugar phosphotransferase system"/>
    <property type="evidence" value="ECO:0007669"/>
    <property type="project" value="InterPro"/>
</dbReference>
<keyword evidence="1" id="KW-0808">Transferase</keyword>
<reference evidence="4" key="1">
    <citation type="journal article" date="2011" name="J. Bacteriol.">
        <title>Genome Sequence of Weissella thailandensis fsh4-2.</title>
        <authorList>
            <person name="Benomar N."/>
            <person name="Abriouel H."/>
            <person name="Lee H."/>
            <person name="Cho G.S."/>
            <person name="Huch M."/>
            <person name="Pulido R.P."/>
            <person name="Holzapfel W.H."/>
            <person name="Galvez A."/>
            <person name="Franz C.M."/>
        </authorList>
    </citation>
    <scope>NUCLEOTIDE SEQUENCE</scope>
    <source>
        <strain evidence="4">Fsh4-2</strain>
    </source>
</reference>
<accession>G0UGP8</accession>
<organism evidence="4">
    <name type="scientific">Weissella thailandensis fsh4-2</name>
    <dbReference type="NCBI Taxonomy" id="1056112"/>
    <lineage>
        <taxon>Bacteria</taxon>
        <taxon>Bacillati</taxon>
        <taxon>Bacillota</taxon>
        <taxon>Bacilli</taxon>
        <taxon>Lactobacillales</taxon>
        <taxon>Lactobacillaceae</taxon>
        <taxon>Weissella</taxon>
    </lineage>
</organism>
<dbReference type="PROSITE" id="PS51096">
    <property type="entry name" value="PTS_EIIA_TYPE_4"/>
    <property type="match status" value="1"/>
</dbReference>
<dbReference type="GO" id="GO:0016740">
    <property type="term" value="F:transferase activity"/>
    <property type="evidence" value="ECO:0007669"/>
    <property type="project" value="UniProtKB-KW"/>
</dbReference>
<keyword evidence="2" id="KW-0175">Coiled coil</keyword>